<evidence type="ECO:0000313" key="4">
    <source>
        <dbReference type="Proteomes" id="UP001489004"/>
    </source>
</evidence>
<evidence type="ECO:0000256" key="1">
    <source>
        <dbReference type="SAM" id="Coils"/>
    </source>
</evidence>
<feature type="region of interest" description="Disordered" evidence="2">
    <location>
        <begin position="30"/>
        <end position="49"/>
    </location>
</feature>
<proteinExistence type="predicted"/>
<organism evidence="3 4">
    <name type="scientific">[Myrmecia] bisecta</name>
    <dbReference type="NCBI Taxonomy" id="41462"/>
    <lineage>
        <taxon>Eukaryota</taxon>
        <taxon>Viridiplantae</taxon>
        <taxon>Chlorophyta</taxon>
        <taxon>core chlorophytes</taxon>
        <taxon>Trebouxiophyceae</taxon>
        <taxon>Trebouxiales</taxon>
        <taxon>Trebouxiaceae</taxon>
        <taxon>Myrmecia</taxon>
    </lineage>
</organism>
<evidence type="ECO:0008006" key="5">
    <source>
        <dbReference type="Google" id="ProtNLM"/>
    </source>
</evidence>
<protein>
    <recommendedName>
        <fullName evidence="5">EF-hand domain-containing protein</fullName>
    </recommendedName>
</protein>
<keyword evidence="1" id="KW-0175">Coiled coil</keyword>
<reference evidence="3 4" key="1">
    <citation type="journal article" date="2024" name="Nat. Commun.">
        <title>Phylogenomics reveals the evolutionary origins of lichenization in chlorophyte algae.</title>
        <authorList>
            <person name="Puginier C."/>
            <person name="Libourel C."/>
            <person name="Otte J."/>
            <person name="Skaloud P."/>
            <person name="Haon M."/>
            <person name="Grisel S."/>
            <person name="Petersen M."/>
            <person name="Berrin J.G."/>
            <person name="Delaux P.M."/>
            <person name="Dal Grande F."/>
            <person name="Keller J."/>
        </authorList>
    </citation>
    <scope>NUCLEOTIDE SEQUENCE [LARGE SCALE GENOMIC DNA]</scope>
    <source>
        <strain evidence="3 4">SAG 2043</strain>
    </source>
</reference>
<comment type="caution">
    <text evidence="3">The sequence shown here is derived from an EMBL/GenBank/DDBJ whole genome shotgun (WGS) entry which is preliminary data.</text>
</comment>
<evidence type="ECO:0000256" key="2">
    <source>
        <dbReference type="SAM" id="MobiDB-lite"/>
    </source>
</evidence>
<feature type="coiled-coil region" evidence="1">
    <location>
        <begin position="133"/>
        <end position="174"/>
    </location>
</feature>
<accession>A0AAW1PHF9</accession>
<evidence type="ECO:0000313" key="3">
    <source>
        <dbReference type="EMBL" id="KAK9807537.1"/>
    </source>
</evidence>
<name>A0AAW1PHF9_9CHLO</name>
<dbReference type="Proteomes" id="UP001489004">
    <property type="component" value="Unassembled WGS sequence"/>
</dbReference>
<keyword evidence="4" id="KW-1185">Reference proteome</keyword>
<feature type="coiled-coil region" evidence="1">
    <location>
        <begin position="267"/>
        <end position="301"/>
    </location>
</feature>
<sequence>MSGTIRHDVEMGQLARKQALDLGLFTPRGSTSKATWSHKPKTQEVSGQVQPRQTVACKVVVQVPQLPSSAECKDLPARAAGDTHRGQFASFRTGTCAQFTECNALSHEKQALLEAQAGAKKGVKRMQNTLDWIVETRTESKQLKVENEHLQSRLQLMEGLCNDLQRSNMQQEEQAAAHALAKEAEHRKAYWELAQKLIKKGNALSALKADRDQLAQSVSEAAAVVEEAAGGLVQLGRMLLVLLGLPEYTVFSDIADGQPEKAVVMLVQQLAGLMESLTSRCNRAEDEHLRLDEAYVRLEAEEEGFRAPQVMSVSALLEGRPPGASQLSSLLTAWKARSGVTGLIDCLRQAATASADIQAPEDVDAEAAGMGADPGSGHAIAGLKLAHTTSGQRRGAVSVVIKVEEPVYLTLQLASSAAPDSATDARLRELEAKCLQLQATVAAQEAALQKERQASKELQRTVLEQAQLVKQHTTNTVKPRHFHTVKMIESAEDVDSGDVEGRGYGERRPVLRAGTLHGVVSQVAGKLMSKELDVDLSRRMGARDVRLREAVIRYSDVKPRSMEWLLKLVENLYKTKALKDEQCDKAGMERCSLPDHMFTFLLATYGAKSLVNEYASCIMITLAKYASQDLRLRVFQYFIKEDWDTAVLSLFLTAMQHLAAPSRVPCVEFPADYSLRRGASNLVCVHKCIAVADRMLGERSVATSRSFAASLVKRSLPTDEEEEELYKVSPEGLDTRDAAAAGTAVHVTHGRYQKITSIMFLNELCREYVRCEAQFIEILPSLIQVHDSDLNGMMEKAELQALLTKLTGSEELGHDEADVVWRDTVGIELSILSQQLGHAQSGWTAANGRPMMPSQVGLRAAVEALRKSEAVRRFVRLHHTSPAADVQQNNTEEFDRLVAKLLARNWRDHGTALSLLISQAGRQAPFIQEQVSKMKAESHPGRQLALYCNVVEGLVTSRLTALKQRCAPVTLEFSDAYDVEDFLESTAIAVKVLFGCPCALVESALPTKQSGIGTGRKATARSRKPLALRRFELHQPAHPARHICIAGILLTVKHMTSWQG</sequence>
<dbReference type="AlphaFoldDB" id="A0AAW1PHF9"/>
<gene>
    <name evidence="3" type="ORF">WJX72_001951</name>
</gene>
<dbReference type="EMBL" id="JALJOR010000012">
    <property type="protein sequence ID" value="KAK9807537.1"/>
    <property type="molecule type" value="Genomic_DNA"/>
</dbReference>
<feature type="coiled-coil region" evidence="1">
    <location>
        <begin position="427"/>
        <end position="461"/>
    </location>
</feature>